<keyword evidence="3" id="KW-1185">Reference proteome</keyword>
<keyword evidence="2" id="KW-0456">Lyase</keyword>
<evidence type="ECO:0000259" key="1">
    <source>
        <dbReference type="Pfam" id="PF12708"/>
    </source>
</evidence>
<dbReference type="Gene3D" id="2.160.20.10">
    <property type="entry name" value="Single-stranded right-handed beta-helix, Pectin lyase-like"/>
    <property type="match status" value="1"/>
</dbReference>
<dbReference type="InterPro" id="IPR011050">
    <property type="entry name" value="Pectin_lyase_fold/virulence"/>
</dbReference>
<dbReference type="Proteomes" id="UP000319555">
    <property type="component" value="Unassembled WGS sequence"/>
</dbReference>
<protein>
    <submittedName>
        <fullName evidence="2">Pectate lyase superfamily protein</fullName>
    </submittedName>
</protein>
<dbReference type="GO" id="GO:0016829">
    <property type="term" value="F:lyase activity"/>
    <property type="evidence" value="ECO:0007669"/>
    <property type="project" value="UniProtKB-KW"/>
</dbReference>
<dbReference type="RefSeq" id="WP_142635652.1">
    <property type="nucleotide sequence ID" value="NZ_FXTE01000002.1"/>
</dbReference>
<reference evidence="2 3" key="1">
    <citation type="submission" date="2017-05" db="EMBL/GenBank/DDBJ databases">
        <authorList>
            <person name="Varghese N."/>
            <person name="Submissions S."/>
        </authorList>
    </citation>
    <scope>NUCLEOTIDE SEQUENCE [LARGE SCALE GENOMIC DNA]</scope>
    <source>
        <strain evidence="2 3">DSM 28009</strain>
    </source>
</reference>
<dbReference type="AlphaFoldDB" id="A0A521C9A4"/>
<dbReference type="SUPFAM" id="SSF51126">
    <property type="entry name" value="Pectin lyase-like"/>
    <property type="match status" value="1"/>
</dbReference>
<feature type="domain" description="Rhamnogalacturonase A/B/Epimerase-like pectate lyase" evidence="1">
    <location>
        <begin position="189"/>
        <end position="243"/>
    </location>
</feature>
<organism evidence="2 3">
    <name type="scientific">Ruegeria faecimaris</name>
    <dbReference type="NCBI Taxonomy" id="686389"/>
    <lineage>
        <taxon>Bacteria</taxon>
        <taxon>Pseudomonadati</taxon>
        <taxon>Pseudomonadota</taxon>
        <taxon>Alphaproteobacteria</taxon>
        <taxon>Rhodobacterales</taxon>
        <taxon>Roseobacteraceae</taxon>
        <taxon>Ruegeria</taxon>
    </lineage>
</organism>
<dbReference type="Pfam" id="PF12708">
    <property type="entry name" value="Pect-lyase_RHGA_epim"/>
    <property type="match status" value="1"/>
</dbReference>
<dbReference type="InterPro" id="IPR024535">
    <property type="entry name" value="RHGA/B-epi-like_pectate_lyase"/>
</dbReference>
<evidence type="ECO:0000313" key="3">
    <source>
        <dbReference type="Proteomes" id="UP000319555"/>
    </source>
</evidence>
<evidence type="ECO:0000313" key="2">
    <source>
        <dbReference type="EMBL" id="SMO55955.1"/>
    </source>
</evidence>
<accession>A0A521C9A4</accession>
<gene>
    <name evidence="2" type="ORF">SAMN06265380_102251</name>
</gene>
<dbReference type="OrthoDB" id="7749009at2"/>
<proteinExistence type="predicted"/>
<name>A0A521C9A4_9RHOB</name>
<dbReference type="EMBL" id="FXTE01000002">
    <property type="protein sequence ID" value="SMO55955.1"/>
    <property type="molecule type" value="Genomic_DNA"/>
</dbReference>
<sequence>MNKAITDGIVFMPPVFASGLNVWSSGDGTPGSPTYDGSGNGVYVPADADFGGCLEILKVNATQQLRYMGQTPLLPGCYLQIKARVKAISGPLPEVRIAAWAGGAGDVQVPGVVEQGPATQLSGYGTVHEITAIVGAGQRTGVDMPWGVSTLYGHFGLDIEGTNGAVVRIDDIEITDVTNVFLRDMISLVDIRDFGAVGDGVADDTAAFVAADQAANGRRVFVSDGTYLLTENTTISSEIEFEGMVTMPDDKMLLLTKNFNLPAYITAFGAEDLAFKKAFQALLNNSDHESLDLGGRKISVSEPIDMAAAVPNKQTGFSTRRIIRNGQFDVQSSSAWGTETFTSLATYSPSDPTRLTNVANVANIPVGALVQGSGVGREIYVRSKDEGAGEITLNAPIYNASGTQTFTFLSFKYLLDFSGFSTLRKFGMEEIEFQCNGRCSAIRLAPSGSTFAITNCFISRPLDRGITSIGTGCQGMLVDNCQFLSSEESFDVSDRKSIALNSTANDIKLRHNRAVRFLHFAVLAGTNNMVLGNHFFQGDSITQGVRSAGLVMIGTYNSSTIAENYVDNCFVEWTNERDSDPVYTAGFSFSAMSITDNIFYSNEVAPWFSSIVIRPYGAGHFLNGVVVTGNKFRSINGGIDRAERVDTTFADLNNTAHLNVTFENNTFHGVTAKTANPLRVRHAQNTAATAWTVSSEDRLPFGGKARSCDSVTVLGPLKTALGSTKYSHPYVLLEHGVDGSDIQLRWPEGLKGEVSAILRMER</sequence>
<dbReference type="InterPro" id="IPR012334">
    <property type="entry name" value="Pectin_lyas_fold"/>
</dbReference>